<evidence type="ECO:0000313" key="2">
    <source>
        <dbReference type="EMBL" id="KAF1842954.1"/>
    </source>
</evidence>
<reference evidence="2" key="1">
    <citation type="submission" date="2020-01" db="EMBL/GenBank/DDBJ databases">
        <authorList>
            <consortium name="DOE Joint Genome Institute"/>
            <person name="Haridas S."/>
            <person name="Albert R."/>
            <person name="Binder M."/>
            <person name="Bloem J."/>
            <person name="Labutti K."/>
            <person name="Salamov A."/>
            <person name="Andreopoulos B."/>
            <person name="Baker S.E."/>
            <person name="Barry K."/>
            <person name="Bills G."/>
            <person name="Bluhm B.H."/>
            <person name="Cannon C."/>
            <person name="Castanera R."/>
            <person name="Culley D.E."/>
            <person name="Daum C."/>
            <person name="Ezra D."/>
            <person name="Gonzalez J.B."/>
            <person name="Henrissat B."/>
            <person name="Kuo A."/>
            <person name="Liang C."/>
            <person name="Lipzen A."/>
            <person name="Lutzoni F."/>
            <person name="Magnuson J."/>
            <person name="Mondo S."/>
            <person name="Nolan M."/>
            <person name="Ohm R."/>
            <person name="Pangilinan J."/>
            <person name="Park H.-J."/>
            <person name="Ramirez L."/>
            <person name="Alfaro M."/>
            <person name="Sun H."/>
            <person name="Tritt A."/>
            <person name="Yoshinaga Y."/>
            <person name="Zwiers L.-H."/>
            <person name="Turgeon B.G."/>
            <person name="Goodwin S.B."/>
            <person name="Spatafora J.W."/>
            <person name="Crous P.W."/>
            <person name="Grigoriev I.V."/>
        </authorList>
    </citation>
    <scope>NUCLEOTIDE SEQUENCE</scope>
    <source>
        <strain evidence="2">CBS 394.84</strain>
    </source>
</reference>
<evidence type="ECO:0008006" key="4">
    <source>
        <dbReference type="Google" id="ProtNLM"/>
    </source>
</evidence>
<dbReference type="GeneID" id="63846346"/>
<dbReference type="AlphaFoldDB" id="A0A9P4GCF7"/>
<dbReference type="OrthoDB" id="3789852at2759"/>
<sequence>MDPRDGSVSHSHNDRNRNRRRRDDLRKDTFVAGLSPEGQINKVIAEMNSLEGGYDLRNWSPSARKDLLPTLTITLEVDCAKKPVKVEVPKLALLVASPSFRAHMVQNLEAKKLGFTHKDISLGAVKTIAKWLRDLCNNAEFPIVPVSDDLNVALELRLTAYRLGMHQYVGHIEERYISGVEHRVPSLVEIATVTNNTREEYENDPIVVALANRLSYLCRHHKVSQEVQISYANLLAEEKFDRILRAVQENKVMAVSEGAEGTH</sequence>
<name>A0A9P4GCF7_9PLEO</name>
<accession>A0A9P4GCF7</accession>
<gene>
    <name evidence="2" type="ORF">K460DRAFT_289014</name>
</gene>
<dbReference type="EMBL" id="ML976617">
    <property type="protein sequence ID" value="KAF1842954.1"/>
    <property type="molecule type" value="Genomic_DNA"/>
</dbReference>
<dbReference type="RefSeq" id="XP_040785517.1">
    <property type="nucleotide sequence ID" value="XM_040929094.1"/>
</dbReference>
<comment type="caution">
    <text evidence="2">The sequence shown here is derived from an EMBL/GenBank/DDBJ whole genome shotgun (WGS) entry which is preliminary data.</text>
</comment>
<evidence type="ECO:0000256" key="1">
    <source>
        <dbReference type="SAM" id="MobiDB-lite"/>
    </source>
</evidence>
<organism evidence="2 3">
    <name type="scientific">Cucurbitaria berberidis CBS 394.84</name>
    <dbReference type="NCBI Taxonomy" id="1168544"/>
    <lineage>
        <taxon>Eukaryota</taxon>
        <taxon>Fungi</taxon>
        <taxon>Dikarya</taxon>
        <taxon>Ascomycota</taxon>
        <taxon>Pezizomycotina</taxon>
        <taxon>Dothideomycetes</taxon>
        <taxon>Pleosporomycetidae</taxon>
        <taxon>Pleosporales</taxon>
        <taxon>Pleosporineae</taxon>
        <taxon>Cucurbitariaceae</taxon>
        <taxon>Cucurbitaria</taxon>
    </lineage>
</organism>
<feature type="region of interest" description="Disordered" evidence="1">
    <location>
        <begin position="1"/>
        <end position="27"/>
    </location>
</feature>
<protein>
    <recommendedName>
        <fullName evidence="4">BTB domain-containing protein</fullName>
    </recommendedName>
</protein>
<evidence type="ECO:0000313" key="3">
    <source>
        <dbReference type="Proteomes" id="UP000800039"/>
    </source>
</evidence>
<dbReference type="Proteomes" id="UP000800039">
    <property type="component" value="Unassembled WGS sequence"/>
</dbReference>
<proteinExistence type="predicted"/>
<keyword evidence="3" id="KW-1185">Reference proteome</keyword>